<organism evidence="8 9">
    <name type="scientific">Alternaria burnsii</name>
    <dbReference type="NCBI Taxonomy" id="1187904"/>
    <lineage>
        <taxon>Eukaryota</taxon>
        <taxon>Fungi</taxon>
        <taxon>Dikarya</taxon>
        <taxon>Ascomycota</taxon>
        <taxon>Pezizomycotina</taxon>
        <taxon>Dothideomycetes</taxon>
        <taxon>Pleosporomycetidae</taxon>
        <taxon>Pleosporales</taxon>
        <taxon>Pleosporineae</taxon>
        <taxon>Pleosporaceae</taxon>
        <taxon>Alternaria</taxon>
        <taxon>Alternaria sect. Alternaria</taxon>
    </lineage>
</organism>
<accession>A0A8H7EJU7</accession>
<dbReference type="SUPFAM" id="SSF51735">
    <property type="entry name" value="NAD(P)-binding Rossmann-fold domains"/>
    <property type="match status" value="1"/>
</dbReference>
<keyword evidence="9" id="KW-1185">Reference proteome</keyword>
<feature type="compositionally biased region" description="Low complexity" evidence="3">
    <location>
        <begin position="1202"/>
        <end position="1219"/>
    </location>
</feature>
<dbReference type="InterPro" id="IPR041121">
    <property type="entry name" value="SDH_C"/>
</dbReference>
<dbReference type="Gene3D" id="3.20.20.70">
    <property type="entry name" value="Aldolase class I"/>
    <property type="match status" value="1"/>
</dbReference>
<evidence type="ECO:0000259" key="7">
    <source>
        <dbReference type="Pfam" id="PF18317"/>
    </source>
</evidence>
<evidence type="ECO:0000313" key="9">
    <source>
        <dbReference type="Proteomes" id="UP000596902"/>
    </source>
</evidence>
<comment type="similarity">
    <text evidence="1">In the 2nd section; belongs to the type-I 3-dehydroquinase family.</text>
</comment>
<feature type="domain" description="SDH C-terminal" evidence="7">
    <location>
        <begin position="843"/>
        <end position="868"/>
    </location>
</feature>
<feature type="compositionally biased region" description="Low complexity" evidence="3">
    <location>
        <begin position="61"/>
        <end position="76"/>
    </location>
</feature>
<dbReference type="GO" id="GO:0004764">
    <property type="term" value="F:shikimate 3-dehydrogenase (NADP+) activity"/>
    <property type="evidence" value="ECO:0007669"/>
    <property type="project" value="InterPro"/>
</dbReference>
<dbReference type="Pfam" id="PF01487">
    <property type="entry name" value="DHquinase_I"/>
    <property type="match status" value="1"/>
</dbReference>
<dbReference type="Pfam" id="PF18317">
    <property type="entry name" value="SDH_C"/>
    <property type="match status" value="1"/>
</dbReference>
<feature type="transmembrane region" description="Helical" evidence="4">
    <location>
        <begin position="1598"/>
        <end position="1620"/>
    </location>
</feature>
<dbReference type="SUPFAM" id="SSF53223">
    <property type="entry name" value="Aminoacid dehydrogenase-like, N-terminal domain"/>
    <property type="match status" value="1"/>
</dbReference>
<dbReference type="Gene3D" id="3.40.50.10860">
    <property type="entry name" value="Leucine Dehydrogenase, chain A, domain 1"/>
    <property type="match status" value="1"/>
</dbReference>
<feature type="non-terminal residue" evidence="8">
    <location>
        <position position="1"/>
    </location>
</feature>
<feature type="region of interest" description="Disordered" evidence="3">
    <location>
        <begin position="1115"/>
        <end position="1134"/>
    </location>
</feature>
<dbReference type="Pfam" id="PF08501">
    <property type="entry name" value="Shikimate_dh_N"/>
    <property type="match status" value="1"/>
</dbReference>
<dbReference type="GO" id="GO:0003866">
    <property type="term" value="F:3-phosphoshikimate 1-carboxyvinyltransferase activity"/>
    <property type="evidence" value="ECO:0007669"/>
    <property type="project" value="TreeGrafter"/>
</dbReference>
<dbReference type="CDD" id="cd00502">
    <property type="entry name" value="DHQase_I"/>
    <property type="match status" value="1"/>
</dbReference>
<feature type="region of interest" description="Disordered" evidence="3">
    <location>
        <begin position="1060"/>
        <end position="1082"/>
    </location>
</feature>
<evidence type="ECO:0000259" key="6">
    <source>
        <dbReference type="Pfam" id="PF08501"/>
    </source>
</evidence>
<dbReference type="InterPro" id="IPR046346">
    <property type="entry name" value="Aminoacid_DH-like_N_sf"/>
</dbReference>
<dbReference type="InterPro" id="IPR001381">
    <property type="entry name" value="DHquinase_I"/>
</dbReference>
<feature type="compositionally biased region" description="Low complexity" evidence="3">
    <location>
        <begin position="1353"/>
        <end position="1368"/>
    </location>
</feature>
<dbReference type="PANTHER" id="PTHR21090:SF27">
    <property type="entry name" value="QUINATE REPRESSOR PROTEIN"/>
    <property type="match status" value="1"/>
</dbReference>
<dbReference type="SUPFAM" id="SSF51569">
    <property type="entry name" value="Aldolase"/>
    <property type="match status" value="1"/>
</dbReference>
<evidence type="ECO:0000256" key="1">
    <source>
        <dbReference type="ARBA" id="ARBA00006477"/>
    </source>
</evidence>
<dbReference type="CDD" id="cd01065">
    <property type="entry name" value="NAD_bind_Shikimate_DH"/>
    <property type="match status" value="1"/>
</dbReference>
<evidence type="ECO:0000256" key="3">
    <source>
        <dbReference type="SAM" id="MobiDB-lite"/>
    </source>
</evidence>
<sequence length="1672" mass="185651">MEVSTMGSVAVGKRVFATLGEDDGATSDFYRRHHSSIPEQATTSRTTGPRQRRKISEDDMASTASSTRSTSLATSTPVSPASYLRRAFKADASIVLLGMPGTGKSTLAVIASMACRRRVIDVDDVFQETTGFSTAKYRKQFGAANYNLRQEELLRTLLLEHDHGAILVCNGVSLERNGQVLLQDFGRTHPVVHVLRDLASLHSYLGGLDMQRLNDMLAFTAPMLRRCSNYEFYNISEVKSPNNNASNDQPVAPAFLTLKRAQRTFLKYLSLITTPELPHESVGASIPPLEPGYPLSDVATELRRYTCAVQVSVDDILAEDADIQSLEVGADAFEIILDLSQQRPMTNLMDDVSACVSKVRRSTVVPVIYHVLPTSTSDGSRTIYLEHVHHGLRLVPEYASIDLSLDAAALADVINSRGTTKIIGHLHADKPWDDHFWVTQYEKAVHLGCSVVRLTRPASSIDDDVPVRSFSSRMETHEAQVPVICYNTGRAGRRSTCFNKYLTPVVAASKREKTNQMASTAQYPYDSWLTAREVTQALYSSFTFDPMQMYIIGVRLGYSVSPAMHNVAYGACGMPHTFSRIESPSVNKLQELVRKPNFGGSIVIQPFKMEVMALVDSLSQHARAIGAVNTVIPVRRRNEDGSIPNDLELFHERNQSGPVQALYGDNTEWIGIRSCVRRGLSPANAVRPSTCGLIIGAGGMARAAVYALLQLGVMNIVIFNRTYERAESLVAHFSRLTSSSANGTTASPMMRQKRPNLTILRWRDEAWPEHLRDPTIIVSCIPTDPIDGGPAAQFTLPRQWIQSPTGGVVMETAYKTLNTPLSQQVQDCPKKLWTYMDGLDFIPEQAFAQFELFTGKRAPRRVMREEVLRAWRDEQGNTDIEMPLQALPPPSANVVNTRYAHLQRPVTTRDGQADTHDAASIGSALSELEDDAEDEFEKRMIQNARDERRLNQALGGRPQAFKKARTHPRVGLTLDNLERNSAAAAGADAQVKFQSPPSSSGSTRSDPALRAPATWGRKGRTNRSWMRTITYEEEQGQQQPQTPVPADDSIHNHFDEQAASLPHRSVPDSPLSHKGTPRNDESQEWDLTFELNEASMIASTPYIPRNTVLDDIRQREAEPSQSPKRRLRARTHSWQSIGKAQPVTGIGNQDSPVAMYRSVESIATVHHDVVATPQVVPPRRIPSRREDSQDLLRRLARVSNTPSPRQAAPSRPESAPPAQLNTSSHMVATDTAQSEAQSASVEKVPVPAQAPNEAAAPSTVQHEQDKPNEAERSSEPAPAPALEATGDDARSVDATPMPKERPVLNPKTPVVTGAWVDTPGPRTVQRPGVTSRSRSRSPRKASPPRQRPSEKGSAPVAEEPSEAVAIEPLRPHLPKSALQSLVDEAKSKGRRPSVDYGDSTINSLEDLITPSAESPMEEDTLQGLQLPTETPRNEAERQRQQELLHLHRMNDRLRAARTSIRDASRGMKRVEDQVEHVEEGENGEKVKVISRTCPCAIDGHVQTFSMWKWSRGLFWEQRLKILRQTSGSPWRIWGGLTGLSICLILLFTWWMSEEIACEMYCQPMYAYSSPYPFSVNANAPKYPFVIPTLIYRTFIQSWWVPISSFFSWIGATMWACFFGFEEAHLVNHSASQTMTSTNTVRENRWISEEAAKLLEEKGWDHSMFEDEILPGG</sequence>
<dbReference type="Proteomes" id="UP000596902">
    <property type="component" value="Unassembled WGS sequence"/>
</dbReference>
<name>A0A8H7EJU7_9PLEO</name>
<gene>
    <name evidence="8" type="ORF">GT037_000703</name>
</gene>
<keyword evidence="4" id="KW-0472">Membrane</keyword>
<dbReference type="GO" id="GO:0009423">
    <property type="term" value="P:chorismate biosynthetic process"/>
    <property type="evidence" value="ECO:0007669"/>
    <property type="project" value="TreeGrafter"/>
</dbReference>
<keyword evidence="4" id="KW-1133">Transmembrane helix</keyword>
<dbReference type="InterPro" id="IPR013785">
    <property type="entry name" value="Aldolase_TIM"/>
</dbReference>
<proteinExistence type="inferred from homology"/>
<evidence type="ECO:0000313" key="8">
    <source>
        <dbReference type="EMBL" id="KAF7681727.1"/>
    </source>
</evidence>
<dbReference type="InterPro" id="IPR027417">
    <property type="entry name" value="P-loop_NTPase"/>
</dbReference>
<dbReference type="Gene3D" id="3.40.50.300">
    <property type="entry name" value="P-loop containing nucleotide triphosphate hydrolases"/>
    <property type="match status" value="1"/>
</dbReference>
<dbReference type="SUPFAM" id="SSF52540">
    <property type="entry name" value="P-loop containing nucleoside triphosphate hydrolases"/>
    <property type="match status" value="1"/>
</dbReference>
<dbReference type="GeneID" id="62198928"/>
<dbReference type="FunFam" id="3.40.50.720:FF:000386">
    <property type="entry name" value="Quinate repressor protein"/>
    <property type="match status" value="1"/>
</dbReference>
<comment type="similarity">
    <text evidence="2">In the N-terminal section; belongs to the shikimate kinase family.</text>
</comment>
<reference evidence="8" key="2">
    <citation type="submission" date="2020-08" db="EMBL/GenBank/DDBJ databases">
        <title>Draft Genome Sequence of Cumin Blight Pathogen Alternaria burnsii.</title>
        <authorList>
            <person name="Feng Z."/>
        </authorList>
    </citation>
    <scope>NUCLEOTIDE SEQUENCE</scope>
    <source>
        <strain evidence="8">CBS107.38</strain>
    </source>
</reference>
<dbReference type="InterPro" id="IPR006151">
    <property type="entry name" value="Shikm_DH/Glu-tRNA_Rdtase"/>
</dbReference>
<dbReference type="Pfam" id="PF01202">
    <property type="entry name" value="SKI"/>
    <property type="match status" value="1"/>
</dbReference>
<dbReference type="InterPro" id="IPR036291">
    <property type="entry name" value="NAD(P)-bd_dom_sf"/>
</dbReference>
<feature type="compositionally biased region" description="Polar residues" evidence="3">
    <location>
        <begin position="1220"/>
        <end position="1240"/>
    </location>
</feature>
<dbReference type="Pfam" id="PF01488">
    <property type="entry name" value="Shikimate_DH"/>
    <property type="match status" value="1"/>
</dbReference>
<feature type="compositionally biased region" description="Low complexity" evidence="3">
    <location>
        <begin position="995"/>
        <end position="1006"/>
    </location>
</feature>
<evidence type="ECO:0000259" key="5">
    <source>
        <dbReference type="Pfam" id="PF01488"/>
    </source>
</evidence>
<feature type="region of interest" description="Disordered" evidence="3">
    <location>
        <begin position="1198"/>
        <end position="1372"/>
    </location>
</feature>
<feature type="domain" description="Shikimate dehydrogenase substrate binding N-terminal" evidence="6">
    <location>
        <begin position="551"/>
        <end position="631"/>
    </location>
</feature>
<reference evidence="8" key="1">
    <citation type="submission" date="2020-01" db="EMBL/GenBank/DDBJ databases">
        <authorList>
            <person name="Feng Z.H.Z."/>
        </authorList>
    </citation>
    <scope>NUCLEOTIDE SEQUENCE</scope>
    <source>
        <strain evidence="8">CBS107.38</strain>
    </source>
</reference>
<feature type="compositionally biased region" description="Basic and acidic residues" evidence="3">
    <location>
        <begin position="1262"/>
        <end position="1274"/>
    </location>
</feature>
<feature type="region of interest" description="Disordered" evidence="3">
    <location>
        <begin position="950"/>
        <end position="972"/>
    </location>
</feature>
<dbReference type="Gene3D" id="3.40.50.720">
    <property type="entry name" value="NAD(P)-binding Rossmann-like Domain"/>
    <property type="match status" value="1"/>
</dbReference>
<feature type="region of interest" description="Disordered" evidence="3">
    <location>
        <begin position="27"/>
        <end position="76"/>
    </location>
</feature>
<evidence type="ECO:0000256" key="4">
    <source>
        <dbReference type="SAM" id="Phobius"/>
    </source>
</evidence>
<keyword evidence="4" id="KW-0812">Transmembrane</keyword>
<feature type="region of interest" description="Disordered" evidence="3">
    <location>
        <begin position="985"/>
        <end position="1024"/>
    </location>
</feature>
<feature type="domain" description="Quinate/shikimate 5-dehydrogenase/glutamyl-tRNA reductase" evidence="5">
    <location>
        <begin position="693"/>
        <end position="735"/>
    </location>
</feature>
<dbReference type="GO" id="GO:0003855">
    <property type="term" value="F:3-dehydroquinate dehydratase activity"/>
    <property type="evidence" value="ECO:0007669"/>
    <property type="project" value="InterPro"/>
</dbReference>
<dbReference type="EMBL" id="JAAABM010000001">
    <property type="protein sequence ID" value="KAF7681727.1"/>
    <property type="molecule type" value="Genomic_DNA"/>
</dbReference>
<comment type="caution">
    <text evidence="8">The sequence shown here is derived from an EMBL/GenBank/DDBJ whole genome shotgun (WGS) entry which is preliminary data.</text>
</comment>
<dbReference type="InterPro" id="IPR013708">
    <property type="entry name" value="Shikimate_DH-bd_N"/>
</dbReference>
<dbReference type="InterPro" id="IPR031322">
    <property type="entry name" value="Shikimate/glucono_kinase"/>
</dbReference>
<evidence type="ECO:0000256" key="2">
    <source>
        <dbReference type="ARBA" id="ARBA00009349"/>
    </source>
</evidence>
<feature type="transmembrane region" description="Helical" evidence="4">
    <location>
        <begin position="1530"/>
        <end position="1550"/>
    </location>
</feature>
<dbReference type="PANTHER" id="PTHR21090">
    <property type="entry name" value="AROM/DEHYDROQUINATE SYNTHASE"/>
    <property type="match status" value="1"/>
</dbReference>
<protein>
    <submittedName>
        <fullName evidence="8">Quinate pathway repressor protein</fullName>
    </submittedName>
</protein>
<dbReference type="RefSeq" id="XP_038791606.1">
    <property type="nucleotide sequence ID" value="XM_038925750.1"/>
</dbReference>
<feature type="compositionally biased region" description="Polar residues" evidence="3">
    <location>
        <begin position="37"/>
        <end position="49"/>
    </location>
</feature>